<dbReference type="RefSeq" id="XP_059599710.1">
    <property type="nucleotide sequence ID" value="XM_059750243.1"/>
</dbReference>
<accession>A0AAJ8BL74</accession>
<feature type="coiled-coil region" evidence="1">
    <location>
        <begin position="59"/>
        <end position="148"/>
    </location>
</feature>
<evidence type="ECO:0000256" key="1">
    <source>
        <dbReference type="SAM" id="Coils"/>
    </source>
</evidence>
<proteinExistence type="predicted"/>
<reference evidence="2" key="2">
    <citation type="submission" date="2025-08" db="UniProtKB">
        <authorList>
            <consortium name="RefSeq"/>
        </authorList>
    </citation>
    <scope>IDENTIFICATION</scope>
</reference>
<sequence>MVGLEGRRLTDHQAGCSLPLQSSIIGGNHLCKMLNHLHTRKRTPLDVLTNTTRNTISLAATMEIELDFVLEDLRHAEQQATKAELDVKHAEQVEEARQEVRQAKQRAAQAKLGVKRAKSRHQQLVLETKQLKLKTKQLQLLIKQARQQVESSSLFAFLEECHKLSLAISFQTNMSKTYHGSIDPFGRLRPKRIIPWGAFPAFQQAIWKAIDDEDPEFSTHRAFASKNQFEFIGNGATRPIASESHLQSFQRETVDNHVQSILVEMNNNERLRQRFNIHGYVRSEHEDNNNNAFYIHVESDEQEVPLYAVEYQTPHVLSMSEIIAGLHVMNLDDDFIDNNGGSFDKHATWVVAAVITQLFSNMVNIGVQYGYIYTGEAFICLHITEDPSVVQYYLLIPNLDVTDGDEFRLQRTAVAHVLALTLNTMQASPPPQSWYDAAEQLDEWEIDYPDPLGHIPESVRIKLPSEYNPPSWKSIEELPSFPL</sequence>
<evidence type="ECO:0000313" key="2">
    <source>
        <dbReference type="RefSeq" id="XP_059599710.1"/>
    </source>
</evidence>
<gene>
    <name evidence="2" type="ORF">An01g08970</name>
</gene>
<dbReference type="VEuPathDB" id="FungiDB:An01g08970"/>
<dbReference type="KEGG" id="ang:An01g08970"/>
<protein>
    <submittedName>
        <fullName evidence="2">Uncharacterized protein</fullName>
    </submittedName>
</protein>
<name>A0AAJ8BL74_ASPNG</name>
<dbReference type="GeneID" id="84590034"/>
<keyword evidence="1" id="KW-0175">Coiled coil</keyword>
<dbReference type="AlphaFoldDB" id="A0AAJ8BL74"/>
<organism evidence="2">
    <name type="scientific">Aspergillus niger</name>
    <dbReference type="NCBI Taxonomy" id="5061"/>
    <lineage>
        <taxon>Eukaryota</taxon>
        <taxon>Fungi</taxon>
        <taxon>Dikarya</taxon>
        <taxon>Ascomycota</taxon>
        <taxon>Pezizomycotina</taxon>
        <taxon>Eurotiomycetes</taxon>
        <taxon>Eurotiomycetidae</taxon>
        <taxon>Eurotiales</taxon>
        <taxon>Aspergillaceae</taxon>
        <taxon>Aspergillus</taxon>
        <taxon>Aspergillus subgen. Circumdati</taxon>
    </lineage>
</organism>
<reference evidence="2" key="1">
    <citation type="submission" date="2025-02" db="EMBL/GenBank/DDBJ databases">
        <authorList>
            <consortium name="NCBI Genome Project"/>
        </authorList>
    </citation>
    <scope>NUCLEOTIDE SEQUENCE</scope>
</reference>